<evidence type="ECO:0000313" key="2">
    <source>
        <dbReference type="EMBL" id="KAF9510288.1"/>
    </source>
</evidence>
<dbReference type="EMBL" id="MU129019">
    <property type="protein sequence ID" value="KAF9510288.1"/>
    <property type="molecule type" value="Genomic_DNA"/>
</dbReference>
<dbReference type="PANTHER" id="PTHR13887">
    <property type="entry name" value="GLUTATHIONE S-TRANSFERASE KAPPA"/>
    <property type="match status" value="1"/>
</dbReference>
<dbReference type="Pfam" id="PF01323">
    <property type="entry name" value="DSBA"/>
    <property type="match status" value="1"/>
</dbReference>
<evidence type="ECO:0000259" key="1">
    <source>
        <dbReference type="Pfam" id="PF01323"/>
    </source>
</evidence>
<dbReference type="InterPro" id="IPR036249">
    <property type="entry name" value="Thioredoxin-like_sf"/>
</dbReference>
<feature type="domain" description="DSBA-like thioredoxin" evidence="1">
    <location>
        <begin position="15"/>
        <end position="221"/>
    </location>
</feature>
<gene>
    <name evidence="2" type="ORF">BS47DRAFT_1348211</name>
</gene>
<dbReference type="PANTHER" id="PTHR13887:SF41">
    <property type="entry name" value="THIOREDOXIN SUPERFAMILY PROTEIN"/>
    <property type="match status" value="1"/>
</dbReference>
<accession>A0A9P6AQZ9</accession>
<dbReference type="Gene3D" id="3.40.30.10">
    <property type="entry name" value="Glutaredoxin"/>
    <property type="match status" value="1"/>
</dbReference>
<keyword evidence="3" id="KW-1185">Reference proteome</keyword>
<proteinExistence type="predicted"/>
<comment type="caution">
    <text evidence="2">The sequence shown here is derived from an EMBL/GenBank/DDBJ whole genome shotgun (WGS) entry which is preliminary data.</text>
</comment>
<sequence length="233" mass="26750">MDPETYVVKLSITEDSICPWCYIGWKEMERAIRQIEGDGLPIKFDIEFKPFRLDPSLSEDMAIDMGRRNLDKFGPIRFSEIKNMIEARGGDVGIHFNWNGVVRQTGNSHRLIRHAYEKQMERDKETQVTTGVDGLHVKLLSEVFEGQFERAEDTGDPEILGGYCEKVGLMAKDEAISFLAGPEQRREVEEHFQEAETLGITGIPHIVIHNRWAIVGVQTSDVYYRVFDIFARQ</sequence>
<organism evidence="2 3">
    <name type="scientific">Hydnum rufescens UP504</name>
    <dbReference type="NCBI Taxonomy" id="1448309"/>
    <lineage>
        <taxon>Eukaryota</taxon>
        <taxon>Fungi</taxon>
        <taxon>Dikarya</taxon>
        <taxon>Basidiomycota</taxon>
        <taxon>Agaricomycotina</taxon>
        <taxon>Agaricomycetes</taxon>
        <taxon>Cantharellales</taxon>
        <taxon>Hydnaceae</taxon>
        <taxon>Hydnum</taxon>
    </lineage>
</organism>
<dbReference type="InterPro" id="IPR001853">
    <property type="entry name" value="DSBA-like_thioredoxin_dom"/>
</dbReference>
<evidence type="ECO:0000313" key="3">
    <source>
        <dbReference type="Proteomes" id="UP000886523"/>
    </source>
</evidence>
<dbReference type="SUPFAM" id="SSF52833">
    <property type="entry name" value="Thioredoxin-like"/>
    <property type="match status" value="1"/>
</dbReference>
<dbReference type="OrthoDB" id="1930760at2759"/>
<dbReference type="Proteomes" id="UP000886523">
    <property type="component" value="Unassembled WGS sequence"/>
</dbReference>
<protein>
    <recommendedName>
        <fullName evidence="1">DSBA-like thioredoxin domain-containing protein</fullName>
    </recommendedName>
</protein>
<name>A0A9P6AQZ9_9AGAM</name>
<reference evidence="2" key="1">
    <citation type="journal article" date="2020" name="Nat. Commun.">
        <title>Large-scale genome sequencing of mycorrhizal fungi provides insights into the early evolution of symbiotic traits.</title>
        <authorList>
            <person name="Miyauchi S."/>
            <person name="Kiss E."/>
            <person name="Kuo A."/>
            <person name="Drula E."/>
            <person name="Kohler A."/>
            <person name="Sanchez-Garcia M."/>
            <person name="Morin E."/>
            <person name="Andreopoulos B."/>
            <person name="Barry K.W."/>
            <person name="Bonito G."/>
            <person name="Buee M."/>
            <person name="Carver A."/>
            <person name="Chen C."/>
            <person name="Cichocki N."/>
            <person name="Clum A."/>
            <person name="Culley D."/>
            <person name="Crous P.W."/>
            <person name="Fauchery L."/>
            <person name="Girlanda M."/>
            <person name="Hayes R.D."/>
            <person name="Keri Z."/>
            <person name="LaButti K."/>
            <person name="Lipzen A."/>
            <person name="Lombard V."/>
            <person name="Magnuson J."/>
            <person name="Maillard F."/>
            <person name="Murat C."/>
            <person name="Nolan M."/>
            <person name="Ohm R.A."/>
            <person name="Pangilinan J."/>
            <person name="Pereira M.F."/>
            <person name="Perotto S."/>
            <person name="Peter M."/>
            <person name="Pfister S."/>
            <person name="Riley R."/>
            <person name="Sitrit Y."/>
            <person name="Stielow J.B."/>
            <person name="Szollosi G."/>
            <person name="Zifcakova L."/>
            <person name="Stursova M."/>
            <person name="Spatafora J.W."/>
            <person name="Tedersoo L."/>
            <person name="Vaario L.M."/>
            <person name="Yamada A."/>
            <person name="Yan M."/>
            <person name="Wang P."/>
            <person name="Xu J."/>
            <person name="Bruns T."/>
            <person name="Baldrian P."/>
            <person name="Vilgalys R."/>
            <person name="Dunand C."/>
            <person name="Henrissat B."/>
            <person name="Grigoriev I.V."/>
            <person name="Hibbett D."/>
            <person name="Nagy L.G."/>
            <person name="Martin F.M."/>
        </authorList>
    </citation>
    <scope>NUCLEOTIDE SEQUENCE</scope>
    <source>
        <strain evidence="2">UP504</strain>
    </source>
</reference>
<dbReference type="GO" id="GO:0016491">
    <property type="term" value="F:oxidoreductase activity"/>
    <property type="evidence" value="ECO:0007669"/>
    <property type="project" value="InterPro"/>
</dbReference>
<dbReference type="AlphaFoldDB" id="A0A9P6AQZ9"/>